<dbReference type="InterPro" id="IPR027417">
    <property type="entry name" value="P-loop_NTPase"/>
</dbReference>
<evidence type="ECO:0000256" key="4">
    <source>
        <dbReference type="ARBA" id="ARBA00022840"/>
    </source>
</evidence>
<comment type="similarity">
    <text evidence="1">Belongs to the ABC transporter superfamily.</text>
</comment>
<dbReference type="PROSITE" id="PS50893">
    <property type="entry name" value="ABC_TRANSPORTER_2"/>
    <property type="match status" value="1"/>
</dbReference>
<name>A0ABV8QBX0_9MICO</name>
<dbReference type="SMART" id="SM00382">
    <property type="entry name" value="AAA"/>
    <property type="match status" value="1"/>
</dbReference>
<keyword evidence="2" id="KW-0813">Transport</keyword>
<dbReference type="Pfam" id="PF00005">
    <property type="entry name" value="ABC_tran"/>
    <property type="match status" value="1"/>
</dbReference>
<dbReference type="InterPro" id="IPR003593">
    <property type="entry name" value="AAA+_ATPase"/>
</dbReference>
<dbReference type="GO" id="GO:0005524">
    <property type="term" value="F:ATP binding"/>
    <property type="evidence" value="ECO:0007669"/>
    <property type="project" value="UniProtKB-KW"/>
</dbReference>
<dbReference type="PANTHER" id="PTHR42734:SF17">
    <property type="entry name" value="METAL TRANSPORT SYSTEM ATP-BINDING PROTEIN TM_0124-RELATED"/>
    <property type="match status" value="1"/>
</dbReference>
<dbReference type="InterPro" id="IPR050153">
    <property type="entry name" value="Metal_Ion_Import_ABC"/>
</dbReference>
<dbReference type="InterPro" id="IPR003439">
    <property type="entry name" value="ABC_transporter-like_ATP-bd"/>
</dbReference>
<protein>
    <submittedName>
        <fullName evidence="6">Metal ABC transporter ATP-binding protein</fullName>
    </submittedName>
</protein>
<evidence type="ECO:0000256" key="3">
    <source>
        <dbReference type="ARBA" id="ARBA00022741"/>
    </source>
</evidence>
<dbReference type="Gene3D" id="3.40.50.300">
    <property type="entry name" value="P-loop containing nucleotide triphosphate hydrolases"/>
    <property type="match status" value="1"/>
</dbReference>
<keyword evidence="3" id="KW-0547">Nucleotide-binding</keyword>
<dbReference type="SUPFAM" id="SSF52540">
    <property type="entry name" value="P-loop containing nucleoside triphosphate hydrolases"/>
    <property type="match status" value="1"/>
</dbReference>
<evidence type="ECO:0000256" key="2">
    <source>
        <dbReference type="ARBA" id="ARBA00022448"/>
    </source>
</evidence>
<dbReference type="Proteomes" id="UP001595900">
    <property type="component" value="Unassembled WGS sequence"/>
</dbReference>
<dbReference type="RefSeq" id="WP_390232061.1">
    <property type="nucleotide sequence ID" value="NZ_JBHSCN010000022.1"/>
</dbReference>
<keyword evidence="7" id="KW-1185">Reference proteome</keyword>
<dbReference type="PANTHER" id="PTHR42734">
    <property type="entry name" value="METAL TRANSPORT SYSTEM ATP-BINDING PROTEIN TM_0124-RELATED"/>
    <property type="match status" value="1"/>
</dbReference>
<comment type="caution">
    <text evidence="6">The sequence shown here is derived from an EMBL/GenBank/DDBJ whole genome shotgun (WGS) entry which is preliminary data.</text>
</comment>
<dbReference type="EMBL" id="JBHSCN010000022">
    <property type="protein sequence ID" value="MFC4245178.1"/>
    <property type="molecule type" value="Genomic_DNA"/>
</dbReference>
<sequence length="278" mass="29492">MTDAPGHVLSARGIRVALSGKQILDGVDLTVAAAEFVGLIGANGAGKTTLLRVLLGVLSPTSGSVQRPRRAAHSGGVGYLPQKVALDADAPMRARDVVALGIDGGRLGLPLRRRSAQERVEEAMESVGALSFADQRIGELSGGQQQRVLLAHALISNPSLLLLDEPLANLDPGSAHDIVQLLDRLRRTRDVAIVMTAHDMNLLLPVMDRLVYLAAGRAVTGAPGDVVRSDVLTRLYGRPIRVIRAEGRVMVIADDSVGVPDEVHHEPAATAELRRERA</sequence>
<gene>
    <name evidence="6" type="ORF">ACFOYW_17555</name>
</gene>
<evidence type="ECO:0000256" key="1">
    <source>
        <dbReference type="ARBA" id="ARBA00005417"/>
    </source>
</evidence>
<accession>A0ABV8QBX0</accession>
<reference evidence="7" key="1">
    <citation type="journal article" date="2019" name="Int. J. Syst. Evol. Microbiol.">
        <title>The Global Catalogue of Microorganisms (GCM) 10K type strain sequencing project: providing services to taxonomists for standard genome sequencing and annotation.</title>
        <authorList>
            <consortium name="The Broad Institute Genomics Platform"/>
            <consortium name="The Broad Institute Genome Sequencing Center for Infectious Disease"/>
            <person name="Wu L."/>
            <person name="Ma J."/>
        </authorList>
    </citation>
    <scope>NUCLEOTIDE SEQUENCE [LARGE SCALE GENOMIC DNA]</scope>
    <source>
        <strain evidence="7">CGMCC 1.10363</strain>
    </source>
</reference>
<evidence type="ECO:0000313" key="6">
    <source>
        <dbReference type="EMBL" id="MFC4245178.1"/>
    </source>
</evidence>
<evidence type="ECO:0000313" key="7">
    <source>
        <dbReference type="Proteomes" id="UP001595900"/>
    </source>
</evidence>
<proteinExistence type="inferred from homology"/>
<feature type="domain" description="ABC transporter" evidence="5">
    <location>
        <begin position="9"/>
        <end position="240"/>
    </location>
</feature>
<organism evidence="6 7">
    <name type="scientific">Gryllotalpicola reticulitermitis</name>
    <dbReference type="NCBI Taxonomy" id="1184153"/>
    <lineage>
        <taxon>Bacteria</taxon>
        <taxon>Bacillati</taxon>
        <taxon>Actinomycetota</taxon>
        <taxon>Actinomycetes</taxon>
        <taxon>Micrococcales</taxon>
        <taxon>Microbacteriaceae</taxon>
        <taxon>Gryllotalpicola</taxon>
    </lineage>
</organism>
<keyword evidence="4 6" id="KW-0067">ATP-binding</keyword>
<evidence type="ECO:0000259" key="5">
    <source>
        <dbReference type="PROSITE" id="PS50893"/>
    </source>
</evidence>